<reference evidence="2" key="1">
    <citation type="submission" date="2016-10" db="EMBL/GenBank/DDBJ databases">
        <authorList>
            <person name="Varghese N."/>
            <person name="Submissions S."/>
        </authorList>
    </citation>
    <scope>NUCLEOTIDE SEQUENCE [LARGE SCALE GENOMIC DNA]</scope>
    <source>
        <strain evidence="2">CGMCC 1.12041</strain>
    </source>
</reference>
<name>A0A1I1VLR0_9BURK</name>
<keyword evidence="2" id="KW-1185">Reference proteome</keyword>
<sequence>MGFFALYRYYRFIGLPRLTAVRQAIKLRMY</sequence>
<dbReference type="Proteomes" id="UP000198639">
    <property type="component" value="Unassembled WGS sequence"/>
</dbReference>
<organism evidence="1 2">
    <name type="scientific">Massilia yuzhufengensis</name>
    <dbReference type="NCBI Taxonomy" id="1164594"/>
    <lineage>
        <taxon>Bacteria</taxon>
        <taxon>Pseudomonadati</taxon>
        <taxon>Pseudomonadota</taxon>
        <taxon>Betaproteobacteria</taxon>
        <taxon>Burkholderiales</taxon>
        <taxon>Oxalobacteraceae</taxon>
        <taxon>Telluria group</taxon>
        <taxon>Massilia</taxon>
    </lineage>
</organism>
<proteinExistence type="predicted"/>
<accession>A0A1I1VLR0</accession>
<gene>
    <name evidence="1" type="ORF">SAMN05216204_14041</name>
</gene>
<protein>
    <submittedName>
        <fullName evidence="1">Uncharacterized protein</fullName>
    </submittedName>
</protein>
<dbReference type="AlphaFoldDB" id="A0A1I1VLR0"/>
<evidence type="ECO:0000313" key="2">
    <source>
        <dbReference type="Proteomes" id="UP000198639"/>
    </source>
</evidence>
<dbReference type="EMBL" id="FOLD01000040">
    <property type="protein sequence ID" value="SFD84012.1"/>
    <property type="molecule type" value="Genomic_DNA"/>
</dbReference>
<evidence type="ECO:0000313" key="1">
    <source>
        <dbReference type="EMBL" id="SFD84012.1"/>
    </source>
</evidence>